<feature type="domain" description="Torsin-1A C-terminal" evidence="1">
    <location>
        <begin position="98"/>
        <end position="153"/>
    </location>
</feature>
<dbReference type="PANTHER" id="PTHR10760:SF2">
    <property type="entry name" value="LD13476P-RELATED"/>
    <property type="match status" value="1"/>
</dbReference>
<accession>A0A7M7PME9</accession>
<sequence>MPSSLLDSIKMFMDNHPNIEGIDYRRSIFIFRSNLAATAINDYVLDQYDKGRAREAITLEEMEEIIRKDVLSKADTGLYNAKIINSHLISHFVPFLPLETNHIRQCIRAEFLKSGQHSYNKQETEILAQLEFFGPPGSKAFAVKGCKNVAEKVNVILYQRHRNYKRANLNF</sequence>
<dbReference type="Pfam" id="PF21376">
    <property type="entry name" value="TOR1A_C"/>
    <property type="match status" value="1"/>
</dbReference>
<dbReference type="InterPro" id="IPR010448">
    <property type="entry name" value="Torsin"/>
</dbReference>
<evidence type="ECO:0000313" key="2">
    <source>
        <dbReference type="EnsemblMetazoa" id="XP_030852881"/>
    </source>
</evidence>
<evidence type="ECO:0000259" key="1">
    <source>
        <dbReference type="Pfam" id="PF21376"/>
    </source>
</evidence>
<dbReference type="GO" id="GO:0016887">
    <property type="term" value="F:ATP hydrolysis activity"/>
    <property type="evidence" value="ECO:0007669"/>
    <property type="project" value="InterPro"/>
</dbReference>
<dbReference type="InterPro" id="IPR049337">
    <property type="entry name" value="TOR1A_C"/>
</dbReference>
<dbReference type="RefSeq" id="XP_030852881.1">
    <property type="nucleotide sequence ID" value="XM_030997021.1"/>
</dbReference>
<dbReference type="KEGG" id="spu:115929008"/>
<evidence type="ECO:0000313" key="3">
    <source>
        <dbReference type="Proteomes" id="UP000007110"/>
    </source>
</evidence>
<dbReference type="OrthoDB" id="19623at2759"/>
<dbReference type="Proteomes" id="UP000007110">
    <property type="component" value="Unassembled WGS sequence"/>
</dbReference>
<dbReference type="InParanoid" id="A0A7M7PME9"/>
<dbReference type="PANTHER" id="PTHR10760">
    <property type="entry name" value="TORSIN"/>
    <property type="match status" value="1"/>
</dbReference>
<keyword evidence="3" id="KW-1185">Reference proteome</keyword>
<dbReference type="AlphaFoldDB" id="A0A7M7PME9"/>
<dbReference type="GO" id="GO:0005524">
    <property type="term" value="F:ATP binding"/>
    <property type="evidence" value="ECO:0007669"/>
    <property type="project" value="InterPro"/>
</dbReference>
<dbReference type="GeneID" id="115929008"/>
<proteinExistence type="predicted"/>
<name>A0A7M7PME9_STRPU</name>
<reference evidence="3" key="1">
    <citation type="submission" date="2015-02" db="EMBL/GenBank/DDBJ databases">
        <title>Genome sequencing for Strongylocentrotus purpuratus.</title>
        <authorList>
            <person name="Murali S."/>
            <person name="Liu Y."/>
            <person name="Vee V."/>
            <person name="English A."/>
            <person name="Wang M."/>
            <person name="Skinner E."/>
            <person name="Han Y."/>
            <person name="Muzny D.M."/>
            <person name="Worley K.C."/>
            <person name="Gibbs R.A."/>
        </authorList>
    </citation>
    <scope>NUCLEOTIDE SEQUENCE</scope>
</reference>
<dbReference type="OMA" id="QNIWRIC"/>
<organism evidence="2 3">
    <name type="scientific">Strongylocentrotus purpuratus</name>
    <name type="common">Purple sea urchin</name>
    <dbReference type="NCBI Taxonomy" id="7668"/>
    <lineage>
        <taxon>Eukaryota</taxon>
        <taxon>Metazoa</taxon>
        <taxon>Echinodermata</taxon>
        <taxon>Eleutherozoa</taxon>
        <taxon>Echinozoa</taxon>
        <taxon>Echinoidea</taxon>
        <taxon>Euechinoidea</taxon>
        <taxon>Echinacea</taxon>
        <taxon>Camarodonta</taxon>
        <taxon>Echinidea</taxon>
        <taxon>Strongylocentrotidae</taxon>
        <taxon>Strongylocentrotus</taxon>
    </lineage>
</organism>
<protein>
    <recommendedName>
        <fullName evidence="1">Torsin-1A C-terminal domain-containing protein</fullName>
    </recommendedName>
</protein>
<dbReference type="EnsemblMetazoa" id="XM_030997021">
    <property type="protein sequence ID" value="XP_030852881"/>
    <property type="gene ID" value="LOC115929008"/>
</dbReference>
<dbReference type="GO" id="GO:0005737">
    <property type="term" value="C:cytoplasm"/>
    <property type="evidence" value="ECO:0007669"/>
    <property type="project" value="UniProtKB-ARBA"/>
</dbReference>
<reference evidence="2" key="2">
    <citation type="submission" date="2021-01" db="UniProtKB">
        <authorList>
            <consortium name="EnsemblMetazoa"/>
        </authorList>
    </citation>
    <scope>IDENTIFICATION</scope>
</reference>